<keyword evidence="4 8" id="KW-1003">Cell membrane</keyword>
<feature type="transmembrane region" description="Helical" evidence="8">
    <location>
        <begin position="222"/>
        <end position="240"/>
    </location>
</feature>
<keyword evidence="3" id="KW-0813">Transport</keyword>
<protein>
    <recommendedName>
        <fullName evidence="8">Probable membrane transporter protein</fullName>
    </recommendedName>
</protein>
<evidence type="ECO:0000256" key="3">
    <source>
        <dbReference type="ARBA" id="ARBA00022448"/>
    </source>
</evidence>
<reference evidence="9 10" key="1">
    <citation type="submission" date="2006-02" db="EMBL/GenBank/DDBJ databases">
        <authorList>
            <person name="Pinhassi J."/>
            <person name="Pedros-Alio C."/>
            <person name="Ferriera S."/>
            <person name="Johnson J."/>
            <person name="Kravitz S."/>
            <person name="Halpern A."/>
            <person name="Remington K."/>
            <person name="Beeson K."/>
            <person name="Tran B."/>
            <person name="Rogers Y.-H."/>
            <person name="Friedman R."/>
            <person name="Venter J.C."/>
        </authorList>
    </citation>
    <scope>NUCLEOTIDE SEQUENCE [LARGE SCALE GENOMIC DNA]</scope>
    <source>
        <strain evidence="9 10">MED297</strain>
    </source>
</reference>
<comment type="similarity">
    <text evidence="2 8">Belongs to the 4-toluene sulfonate uptake permease (TSUP) (TC 2.A.102) family.</text>
</comment>
<feature type="transmembrane region" description="Helical" evidence="8">
    <location>
        <begin position="197"/>
        <end position="216"/>
    </location>
</feature>
<evidence type="ECO:0000256" key="8">
    <source>
        <dbReference type="RuleBase" id="RU363041"/>
    </source>
</evidence>
<dbReference type="InterPro" id="IPR002781">
    <property type="entry name" value="TM_pro_TauE-like"/>
</dbReference>
<dbReference type="OrthoDB" id="7843147at2"/>
<feature type="transmembrane region" description="Helical" evidence="8">
    <location>
        <begin position="167"/>
        <end position="185"/>
    </location>
</feature>
<evidence type="ECO:0000256" key="2">
    <source>
        <dbReference type="ARBA" id="ARBA00009142"/>
    </source>
</evidence>
<dbReference type="EMBL" id="AAOE01000003">
    <property type="protein sequence ID" value="EAR10747.1"/>
    <property type="molecule type" value="Genomic_DNA"/>
</dbReference>
<evidence type="ECO:0000313" key="10">
    <source>
        <dbReference type="Proteomes" id="UP000005953"/>
    </source>
</evidence>
<dbReference type="STRING" id="314283.MED297_12045"/>
<keyword evidence="6 8" id="KW-1133">Transmembrane helix</keyword>
<dbReference type="RefSeq" id="WP_008042090.1">
    <property type="nucleotide sequence ID" value="NZ_CH724149.1"/>
</dbReference>
<dbReference type="Proteomes" id="UP000005953">
    <property type="component" value="Unassembled WGS sequence"/>
</dbReference>
<dbReference type="GO" id="GO:0005886">
    <property type="term" value="C:plasma membrane"/>
    <property type="evidence" value="ECO:0007669"/>
    <property type="project" value="UniProtKB-SubCell"/>
</dbReference>
<feature type="transmembrane region" description="Helical" evidence="8">
    <location>
        <begin position="128"/>
        <end position="155"/>
    </location>
</feature>
<gene>
    <name evidence="9" type="ORF">MED297_12045</name>
</gene>
<organism evidence="9 10">
    <name type="scientific">Reinekea blandensis MED297</name>
    <dbReference type="NCBI Taxonomy" id="314283"/>
    <lineage>
        <taxon>Bacteria</taxon>
        <taxon>Pseudomonadati</taxon>
        <taxon>Pseudomonadota</taxon>
        <taxon>Gammaproteobacteria</taxon>
        <taxon>Oceanospirillales</taxon>
        <taxon>Saccharospirillaceae</taxon>
        <taxon>Reinekea</taxon>
    </lineage>
</organism>
<dbReference type="AlphaFoldDB" id="A4BBD4"/>
<evidence type="ECO:0000256" key="7">
    <source>
        <dbReference type="ARBA" id="ARBA00023136"/>
    </source>
</evidence>
<name>A4BBD4_9GAMM</name>
<keyword evidence="5 8" id="KW-0812">Transmembrane</keyword>
<accession>A4BBD4</accession>
<comment type="subcellular location">
    <subcellularLocation>
        <location evidence="1 8">Cell membrane</location>
        <topology evidence="1 8">Multi-pass membrane protein</topology>
    </subcellularLocation>
</comment>
<keyword evidence="10" id="KW-1185">Reference proteome</keyword>
<comment type="caution">
    <text evidence="9">The sequence shown here is derived from an EMBL/GenBank/DDBJ whole genome shotgun (WGS) entry which is preliminary data.</text>
</comment>
<feature type="transmembrane region" description="Helical" evidence="8">
    <location>
        <begin position="94"/>
        <end position="116"/>
    </location>
</feature>
<dbReference type="PANTHER" id="PTHR30269:SF37">
    <property type="entry name" value="MEMBRANE TRANSPORTER PROTEIN"/>
    <property type="match status" value="1"/>
</dbReference>
<evidence type="ECO:0000256" key="5">
    <source>
        <dbReference type="ARBA" id="ARBA00022692"/>
    </source>
</evidence>
<evidence type="ECO:0000256" key="1">
    <source>
        <dbReference type="ARBA" id="ARBA00004651"/>
    </source>
</evidence>
<proteinExistence type="inferred from homology"/>
<evidence type="ECO:0000256" key="6">
    <source>
        <dbReference type="ARBA" id="ARBA00022989"/>
    </source>
</evidence>
<dbReference type="PANTHER" id="PTHR30269">
    <property type="entry name" value="TRANSMEMBRANE PROTEIN YFCA"/>
    <property type="match status" value="1"/>
</dbReference>
<dbReference type="Pfam" id="PF01925">
    <property type="entry name" value="TauE"/>
    <property type="match status" value="1"/>
</dbReference>
<keyword evidence="7 8" id="KW-0472">Membrane</keyword>
<evidence type="ECO:0000256" key="4">
    <source>
        <dbReference type="ARBA" id="ARBA00022475"/>
    </source>
</evidence>
<feature type="transmembrane region" description="Helical" evidence="8">
    <location>
        <begin position="68"/>
        <end position="88"/>
    </location>
</feature>
<sequence length="241" mass="26783">MTWTLLGLAIFAAWTIDAAIGFGSLVIALAIGALLLPLEVIMPILVPLNILLSGYLTVRYRRQIQWSLMLKTIGPFMVIGTLVGLYVADLVPETQLRLLFGAIVVWFAARSLWLAFDKNAQPNAHRALTTRVLTFAAGITHGLFASGGPLLVYALTGVTLLKQQFRATLSLVWFLLNSGLTLWFVKNERLLEQADKVLWYVPVVIAAIVFGEWLHHRVSEDRFRKVVLVLLLIAGILLLLK</sequence>
<dbReference type="InterPro" id="IPR052017">
    <property type="entry name" value="TSUP"/>
</dbReference>
<evidence type="ECO:0000313" key="9">
    <source>
        <dbReference type="EMBL" id="EAR10747.1"/>
    </source>
</evidence>
<dbReference type="HOGENOM" id="CLU_054750_5_0_6"/>
<feature type="transmembrane region" description="Helical" evidence="8">
    <location>
        <begin position="28"/>
        <end position="56"/>
    </location>
</feature>